<evidence type="ECO:0000313" key="5">
    <source>
        <dbReference type="Proteomes" id="UP000255326"/>
    </source>
</evidence>
<sequence>MLRFLVLLGFSFVFLQLHATGNISKYINMKYSYISFLTIFLLFFLTIMQLYFYWKEGSEKEKEKEQGSSCSPVDDCGCGHDHSHERKGWKYWIAFPILIFPVLTYLFLPIATLDSNIVKAKGYHFDVYNDGDPYSQHQFLEPDTSTYYGSEGYYERMNKYLKKYASKDTVKLTDANYLEAMETIYKNPGDFMGKTIQFHGFAFNDKELKKNQLFVFRFGIIHCVADSGVFGMLVEFPDDMDIKDDEWIQVKGTMTNEYFQPYKKTIPVLKVTHWEKISKPDDPYVYNNYK</sequence>
<keyword evidence="5" id="KW-1185">Reference proteome</keyword>
<keyword evidence="1" id="KW-1133">Transmembrane helix</keyword>
<evidence type="ECO:0000256" key="1">
    <source>
        <dbReference type="SAM" id="Phobius"/>
    </source>
</evidence>
<dbReference type="InterPro" id="IPR048447">
    <property type="entry name" value="DUF1980_C"/>
</dbReference>
<dbReference type="PANTHER" id="PTHR40047">
    <property type="entry name" value="UPF0703 PROTEIN YCGQ"/>
    <property type="match status" value="1"/>
</dbReference>
<proteinExistence type="predicted"/>
<dbReference type="Proteomes" id="UP000255326">
    <property type="component" value="Unassembled WGS sequence"/>
</dbReference>
<dbReference type="PANTHER" id="PTHR40047:SF1">
    <property type="entry name" value="UPF0703 PROTEIN YCGQ"/>
    <property type="match status" value="1"/>
</dbReference>
<comment type="caution">
    <text evidence="4">The sequence shown here is derived from an EMBL/GenBank/DDBJ whole genome shotgun (WGS) entry which is preliminary data.</text>
</comment>
<evidence type="ECO:0000259" key="3">
    <source>
        <dbReference type="Pfam" id="PF21537"/>
    </source>
</evidence>
<dbReference type="InterPro" id="IPR048493">
    <property type="entry name" value="DUF1980_N"/>
</dbReference>
<feature type="transmembrane region" description="Helical" evidence="1">
    <location>
        <begin position="91"/>
        <end position="111"/>
    </location>
</feature>
<reference evidence="4 5" key="1">
    <citation type="submission" date="2018-07" db="EMBL/GenBank/DDBJ databases">
        <title>Genomic Encyclopedia of Type Strains, Phase IV (KMG-IV): sequencing the most valuable type-strain genomes for metagenomic binning, comparative biology and taxonomic classification.</title>
        <authorList>
            <person name="Goeker M."/>
        </authorList>
    </citation>
    <scope>NUCLEOTIDE SEQUENCE [LARGE SCALE GENOMIC DNA]</scope>
    <source>
        <strain evidence="4 5">DSM 25281</strain>
    </source>
</reference>
<accession>A0A370GQ99</accession>
<dbReference type="InterPro" id="IPR015402">
    <property type="entry name" value="DUF1980"/>
</dbReference>
<name>A0A370GQ99_9BACI</name>
<gene>
    <name evidence="4" type="ORF">DFR59_102197</name>
</gene>
<keyword evidence="1" id="KW-0472">Membrane</keyword>
<protein>
    <submittedName>
        <fullName evidence="4">Putative membrane protein</fullName>
    </submittedName>
</protein>
<feature type="domain" description="DUF1980" evidence="3">
    <location>
        <begin position="147"/>
        <end position="287"/>
    </location>
</feature>
<dbReference type="Pfam" id="PF09323">
    <property type="entry name" value="DUF1980"/>
    <property type="match status" value="1"/>
</dbReference>
<dbReference type="NCBIfam" id="TIGR03943">
    <property type="entry name" value="TIGR03943 family putative permease subunit"/>
    <property type="match status" value="1"/>
</dbReference>
<dbReference type="InterPro" id="IPR052955">
    <property type="entry name" value="UPF0703_membrane_permease"/>
</dbReference>
<evidence type="ECO:0000313" key="4">
    <source>
        <dbReference type="EMBL" id="RDI45569.1"/>
    </source>
</evidence>
<keyword evidence="1" id="KW-0812">Transmembrane</keyword>
<dbReference type="RefSeq" id="WP_114744416.1">
    <property type="nucleotide sequence ID" value="NZ_QQAY01000002.1"/>
</dbReference>
<dbReference type="OrthoDB" id="9770408at2"/>
<dbReference type="AlphaFoldDB" id="A0A370GQ99"/>
<dbReference type="EMBL" id="QQAY01000002">
    <property type="protein sequence ID" value="RDI45569.1"/>
    <property type="molecule type" value="Genomic_DNA"/>
</dbReference>
<organism evidence="4 5">
    <name type="scientific">Falsibacillus pallidus</name>
    <dbReference type="NCBI Taxonomy" id="493781"/>
    <lineage>
        <taxon>Bacteria</taxon>
        <taxon>Bacillati</taxon>
        <taxon>Bacillota</taxon>
        <taxon>Bacilli</taxon>
        <taxon>Bacillales</taxon>
        <taxon>Bacillaceae</taxon>
        <taxon>Falsibacillus</taxon>
    </lineage>
</organism>
<feature type="domain" description="DUF1980" evidence="2">
    <location>
        <begin position="2"/>
        <end position="124"/>
    </location>
</feature>
<feature type="transmembrane region" description="Helical" evidence="1">
    <location>
        <begin position="35"/>
        <end position="54"/>
    </location>
</feature>
<dbReference type="Pfam" id="PF21537">
    <property type="entry name" value="DUF1980_C"/>
    <property type="match status" value="1"/>
</dbReference>
<evidence type="ECO:0000259" key="2">
    <source>
        <dbReference type="Pfam" id="PF09323"/>
    </source>
</evidence>